<evidence type="ECO:0000313" key="2">
    <source>
        <dbReference type="Proteomes" id="UP001606210"/>
    </source>
</evidence>
<protein>
    <submittedName>
        <fullName evidence="1">Uncharacterized protein</fullName>
    </submittedName>
</protein>
<evidence type="ECO:0000313" key="1">
    <source>
        <dbReference type="EMBL" id="MFG6428499.1"/>
    </source>
</evidence>
<keyword evidence="2" id="KW-1185">Reference proteome</keyword>
<dbReference type="RefSeq" id="WP_394475428.1">
    <property type="nucleotide sequence ID" value="NZ_JBIGHV010000001.1"/>
</dbReference>
<name>A0ABW7EX29_9BURK</name>
<accession>A0ABW7EX29</accession>
<gene>
    <name evidence="1" type="ORF">ACG00Y_01160</name>
</gene>
<reference evidence="1 2" key="1">
    <citation type="submission" date="2024-08" db="EMBL/GenBank/DDBJ databases">
        <authorList>
            <person name="Lu H."/>
        </authorList>
    </citation>
    <scope>NUCLEOTIDE SEQUENCE [LARGE SCALE GENOMIC DNA]</scope>
    <source>
        <strain evidence="1 2">LYH14W</strain>
    </source>
</reference>
<sequence length="159" mass="17097">MLPCYNEEALLHETASRLGALLAELKADGLIAQVSSAYYIDDGSRDGARAPIETLARGRLAASSLLARRSIAVTCPRPSCIRSRSIHLHRIRSCCANKVLSVRIDGEDELAERLPNKPTVGLALQQFLVAADNDGNRCDADLLAVASSRPATSRSVDSR</sequence>
<proteinExistence type="predicted"/>
<dbReference type="EMBL" id="JBIGHV010000001">
    <property type="protein sequence ID" value="MFG6428499.1"/>
    <property type="molecule type" value="Genomic_DNA"/>
</dbReference>
<organism evidence="1 2">
    <name type="scientific">Pelomonas parva</name>
    <dbReference type="NCBI Taxonomy" id="3299032"/>
    <lineage>
        <taxon>Bacteria</taxon>
        <taxon>Pseudomonadati</taxon>
        <taxon>Pseudomonadota</taxon>
        <taxon>Betaproteobacteria</taxon>
        <taxon>Burkholderiales</taxon>
        <taxon>Sphaerotilaceae</taxon>
        <taxon>Roseateles</taxon>
    </lineage>
</organism>
<comment type="caution">
    <text evidence="1">The sequence shown here is derived from an EMBL/GenBank/DDBJ whole genome shotgun (WGS) entry which is preliminary data.</text>
</comment>
<dbReference type="Proteomes" id="UP001606210">
    <property type="component" value="Unassembled WGS sequence"/>
</dbReference>